<dbReference type="InterPro" id="IPR001757">
    <property type="entry name" value="P_typ_ATPase"/>
</dbReference>
<reference evidence="10 11" key="1">
    <citation type="submission" date="2016-01" db="EMBL/GenBank/DDBJ databases">
        <title>Draft Genome Sequences of Seven Thermophilic Sporeformers Isolated from Foods.</title>
        <authorList>
            <person name="Berendsen E.M."/>
            <person name="Wells-Bennik M.H."/>
            <person name="Krawcyk A.O."/>
            <person name="De Jong A."/>
            <person name="Holsappel S."/>
            <person name="Eijlander R.T."/>
            <person name="Kuipers O.P."/>
        </authorList>
    </citation>
    <scope>NUCLEOTIDE SEQUENCE [LARGE SCALE GENOMIC DNA]</scope>
    <source>
        <strain evidence="10 11">B4110</strain>
    </source>
</reference>
<dbReference type="InterPro" id="IPR036412">
    <property type="entry name" value="HAD-like_sf"/>
</dbReference>
<dbReference type="Proteomes" id="UP000075324">
    <property type="component" value="Unassembled WGS sequence"/>
</dbReference>
<keyword evidence="5 9" id="KW-1133">Transmembrane helix</keyword>
<keyword evidence="4 9" id="KW-0812">Transmembrane</keyword>
<comment type="caution">
    <text evidence="10">The sequence shown here is derived from an EMBL/GenBank/DDBJ whole genome shotgun (WGS) entry which is preliminary data.</text>
</comment>
<dbReference type="GO" id="GO:0008551">
    <property type="term" value="F:P-type cadmium transporter activity"/>
    <property type="evidence" value="ECO:0007669"/>
    <property type="project" value="UniProtKB-EC"/>
</dbReference>
<dbReference type="PATRIC" id="fig|153151.4.peg.863"/>
<evidence type="ECO:0000256" key="6">
    <source>
        <dbReference type="ARBA" id="ARBA00023136"/>
    </source>
</evidence>
<dbReference type="SUPFAM" id="SSF56784">
    <property type="entry name" value="HAD-like"/>
    <property type="match status" value="1"/>
</dbReference>
<dbReference type="GO" id="GO:0005524">
    <property type="term" value="F:ATP binding"/>
    <property type="evidence" value="ECO:0007669"/>
    <property type="project" value="InterPro"/>
</dbReference>
<sequence length="299" mass="32056">MGVVHPFGDLDEKEVLKIAAAIEKQSEHPLASAILRKAEELQISLDSLQVSEFRAMTGKGAAARVNGTMYYIGKPSLFSDASIGEDVRAQITRAQKQGHTVMLLGDETKVLGMIAVSDQLRENAAFVLETLRNLGITQTIMLTGDHETTARAIASSLPLTDIRAELLPEEKLTAIQTLQQQSGRIAMVGDGVNDAPALAAANIGIAMGDIGTDVALETADVVLMGDDLGKLPYAIRLGRKTMRIIQQNIALALLLKVLALVLIIPGWLTLWMAIFADMGATLLVLLNSLRLLRLGAISK</sequence>
<dbReference type="SUPFAM" id="SSF81660">
    <property type="entry name" value="Metal cation-transporting ATPase, ATP-binding domain N"/>
    <property type="match status" value="1"/>
</dbReference>
<comment type="similarity">
    <text evidence="2">Belongs to the cation transport ATPase (P-type) (TC 3.A.3) family. Type IB subfamily.</text>
</comment>
<dbReference type="PANTHER" id="PTHR48085">
    <property type="entry name" value="CADMIUM/ZINC-TRANSPORTING ATPASE HMA2-RELATED"/>
    <property type="match status" value="1"/>
</dbReference>
<dbReference type="Gene3D" id="3.40.50.1000">
    <property type="entry name" value="HAD superfamily/HAD-like"/>
    <property type="match status" value="1"/>
</dbReference>
<evidence type="ECO:0000256" key="4">
    <source>
        <dbReference type="ARBA" id="ARBA00022692"/>
    </source>
</evidence>
<dbReference type="EC" id="7.2.2.21" evidence="7"/>
<organism evidence="10 11">
    <name type="scientific">Parageobacillus toebii</name>
    <dbReference type="NCBI Taxonomy" id="153151"/>
    <lineage>
        <taxon>Bacteria</taxon>
        <taxon>Bacillati</taxon>
        <taxon>Bacillota</taxon>
        <taxon>Bacilli</taxon>
        <taxon>Bacillales</taxon>
        <taxon>Anoxybacillaceae</taxon>
        <taxon>Parageobacillus</taxon>
    </lineage>
</organism>
<comment type="subcellular location">
    <subcellularLocation>
        <location evidence="1">Membrane</location>
    </subcellularLocation>
</comment>
<name>A0A150N669_9BACL</name>
<evidence type="ECO:0000256" key="5">
    <source>
        <dbReference type="ARBA" id="ARBA00022989"/>
    </source>
</evidence>
<dbReference type="InterPro" id="IPR023214">
    <property type="entry name" value="HAD_sf"/>
</dbReference>
<dbReference type="PANTHER" id="PTHR48085:SF5">
    <property type="entry name" value="CADMIUM_ZINC-TRANSPORTING ATPASE HMA4-RELATED"/>
    <property type="match status" value="1"/>
</dbReference>
<keyword evidence="6 9" id="KW-0472">Membrane</keyword>
<evidence type="ECO:0000256" key="7">
    <source>
        <dbReference type="ARBA" id="ARBA00039103"/>
    </source>
</evidence>
<keyword evidence="3" id="KW-0104">Cadmium</keyword>
<dbReference type="GO" id="GO:0016887">
    <property type="term" value="F:ATP hydrolysis activity"/>
    <property type="evidence" value="ECO:0007669"/>
    <property type="project" value="InterPro"/>
</dbReference>
<dbReference type="InterPro" id="IPR023299">
    <property type="entry name" value="ATPase_P-typ_cyto_dom_N"/>
</dbReference>
<dbReference type="InterPro" id="IPR051014">
    <property type="entry name" value="Cation_Transport_ATPase_IB"/>
</dbReference>
<gene>
    <name evidence="10" type="ORF">B4110_3664</name>
</gene>
<dbReference type="Pfam" id="PF00702">
    <property type="entry name" value="Hydrolase"/>
    <property type="match status" value="1"/>
</dbReference>
<evidence type="ECO:0000256" key="8">
    <source>
        <dbReference type="ARBA" id="ARBA00049338"/>
    </source>
</evidence>
<accession>A0A150N669</accession>
<evidence type="ECO:0000313" key="10">
    <source>
        <dbReference type="EMBL" id="KYD32154.1"/>
    </source>
</evidence>
<dbReference type="NCBIfam" id="TIGR01494">
    <property type="entry name" value="ATPase_P-type"/>
    <property type="match status" value="1"/>
</dbReference>
<feature type="transmembrane region" description="Helical" evidence="9">
    <location>
        <begin position="249"/>
        <end position="268"/>
    </location>
</feature>
<protein>
    <recommendedName>
        <fullName evidence="7">Cd(2+)-exporting ATPase</fullName>
        <ecNumber evidence="7">7.2.2.21</ecNumber>
    </recommendedName>
</protein>
<evidence type="ECO:0000313" key="11">
    <source>
        <dbReference type="Proteomes" id="UP000075324"/>
    </source>
</evidence>
<evidence type="ECO:0000256" key="2">
    <source>
        <dbReference type="ARBA" id="ARBA00006024"/>
    </source>
</evidence>
<dbReference type="RefSeq" id="WP_235603542.1">
    <property type="nucleotide sequence ID" value="NZ_LQYW01000020.1"/>
</dbReference>
<evidence type="ECO:0000256" key="3">
    <source>
        <dbReference type="ARBA" id="ARBA00022539"/>
    </source>
</evidence>
<evidence type="ECO:0000256" key="9">
    <source>
        <dbReference type="SAM" id="Phobius"/>
    </source>
</evidence>
<comment type="catalytic activity">
    <reaction evidence="8">
        <text>Cd(2+)(in) + ATP + H2O = Cd(2+)(out) + ADP + phosphate + H(+)</text>
        <dbReference type="Rhea" id="RHEA:12132"/>
        <dbReference type="ChEBI" id="CHEBI:15377"/>
        <dbReference type="ChEBI" id="CHEBI:15378"/>
        <dbReference type="ChEBI" id="CHEBI:30616"/>
        <dbReference type="ChEBI" id="CHEBI:43474"/>
        <dbReference type="ChEBI" id="CHEBI:48775"/>
        <dbReference type="ChEBI" id="CHEBI:456216"/>
        <dbReference type="EC" id="7.2.2.21"/>
    </reaction>
</comment>
<dbReference type="GO" id="GO:0016020">
    <property type="term" value="C:membrane"/>
    <property type="evidence" value="ECO:0007669"/>
    <property type="project" value="UniProtKB-SubCell"/>
</dbReference>
<dbReference type="PRINTS" id="PR00119">
    <property type="entry name" value="CATATPASE"/>
</dbReference>
<dbReference type="Gene3D" id="3.40.1110.10">
    <property type="entry name" value="Calcium-transporting ATPase, cytoplasmic domain N"/>
    <property type="match status" value="1"/>
</dbReference>
<proteinExistence type="inferred from homology"/>
<dbReference type="AlphaFoldDB" id="A0A150N669"/>
<evidence type="ECO:0000256" key="1">
    <source>
        <dbReference type="ARBA" id="ARBA00004370"/>
    </source>
</evidence>
<dbReference type="EMBL" id="LQYW01000020">
    <property type="protein sequence ID" value="KYD32154.1"/>
    <property type="molecule type" value="Genomic_DNA"/>
</dbReference>
<dbReference type="PRINTS" id="PR00120">
    <property type="entry name" value="HATPASE"/>
</dbReference>
<keyword evidence="10" id="KW-0378">Hydrolase</keyword>